<dbReference type="SUPFAM" id="SSF46894">
    <property type="entry name" value="C-terminal effector domain of the bipartite response regulators"/>
    <property type="match status" value="1"/>
</dbReference>
<proteinExistence type="predicted"/>
<protein>
    <submittedName>
        <fullName evidence="7">Response regulator transcription factor</fullName>
    </submittedName>
</protein>
<gene>
    <name evidence="7" type="ORF">H9779_07980</name>
</gene>
<organism evidence="7 8">
    <name type="scientific">Candidatus Alistipes avicola</name>
    <dbReference type="NCBI Taxonomy" id="2838432"/>
    <lineage>
        <taxon>Bacteria</taxon>
        <taxon>Pseudomonadati</taxon>
        <taxon>Bacteroidota</taxon>
        <taxon>Bacteroidia</taxon>
        <taxon>Bacteroidales</taxon>
        <taxon>Rikenellaceae</taxon>
        <taxon>Alistipes</taxon>
    </lineage>
</organism>
<evidence type="ECO:0000313" key="7">
    <source>
        <dbReference type="EMBL" id="HJA99518.1"/>
    </source>
</evidence>
<evidence type="ECO:0000256" key="3">
    <source>
        <dbReference type="ARBA" id="ARBA00023163"/>
    </source>
</evidence>
<reference evidence="7" key="2">
    <citation type="submission" date="2021-04" db="EMBL/GenBank/DDBJ databases">
        <authorList>
            <person name="Gilroy R."/>
        </authorList>
    </citation>
    <scope>NUCLEOTIDE SEQUENCE</scope>
    <source>
        <strain evidence="7">CHK169-11906</strain>
    </source>
</reference>
<dbReference type="Gene3D" id="3.40.50.2300">
    <property type="match status" value="1"/>
</dbReference>
<accession>A0A9D2L5E4</accession>
<dbReference type="AlphaFoldDB" id="A0A9D2L5E4"/>
<evidence type="ECO:0000313" key="8">
    <source>
        <dbReference type="Proteomes" id="UP000824259"/>
    </source>
</evidence>
<keyword evidence="1" id="KW-0805">Transcription regulation</keyword>
<comment type="caution">
    <text evidence="7">The sequence shown here is derived from an EMBL/GenBank/DDBJ whole genome shotgun (WGS) entry which is preliminary data.</text>
</comment>
<feature type="domain" description="Response regulatory" evidence="6">
    <location>
        <begin position="8"/>
        <end position="122"/>
    </location>
</feature>
<dbReference type="PROSITE" id="PS50043">
    <property type="entry name" value="HTH_LUXR_2"/>
    <property type="match status" value="1"/>
</dbReference>
<feature type="domain" description="HTH luxR-type" evidence="5">
    <location>
        <begin position="129"/>
        <end position="194"/>
    </location>
</feature>
<dbReference type="GO" id="GO:0003677">
    <property type="term" value="F:DNA binding"/>
    <property type="evidence" value="ECO:0007669"/>
    <property type="project" value="UniProtKB-KW"/>
</dbReference>
<dbReference type="EMBL" id="DWYR01000025">
    <property type="protein sequence ID" value="HJA99518.1"/>
    <property type="molecule type" value="Genomic_DNA"/>
</dbReference>
<evidence type="ECO:0000256" key="2">
    <source>
        <dbReference type="ARBA" id="ARBA00023125"/>
    </source>
</evidence>
<evidence type="ECO:0000256" key="1">
    <source>
        <dbReference type="ARBA" id="ARBA00023015"/>
    </source>
</evidence>
<dbReference type="CDD" id="cd06170">
    <property type="entry name" value="LuxR_C_like"/>
    <property type="match status" value="1"/>
</dbReference>
<dbReference type="GO" id="GO:0006355">
    <property type="term" value="P:regulation of DNA-templated transcription"/>
    <property type="evidence" value="ECO:0007669"/>
    <property type="project" value="InterPro"/>
</dbReference>
<dbReference type="PANTHER" id="PTHR44688">
    <property type="entry name" value="DNA-BINDING TRANSCRIPTIONAL ACTIVATOR DEVR_DOSR"/>
    <property type="match status" value="1"/>
</dbReference>
<dbReference type="Pfam" id="PF00196">
    <property type="entry name" value="GerE"/>
    <property type="match status" value="1"/>
</dbReference>
<dbReference type="PROSITE" id="PS00622">
    <property type="entry name" value="HTH_LUXR_1"/>
    <property type="match status" value="1"/>
</dbReference>
<dbReference type="PANTHER" id="PTHR44688:SF16">
    <property type="entry name" value="DNA-BINDING TRANSCRIPTIONAL ACTIVATOR DEVR_DOSR"/>
    <property type="match status" value="1"/>
</dbReference>
<dbReference type="InterPro" id="IPR016032">
    <property type="entry name" value="Sig_transdc_resp-reg_C-effctor"/>
</dbReference>
<keyword evidence="3" id="KW-0804">Transcription</keyword>
<keyword evidence="4" id="KW-0597">Phosphoprotein</keyword>
<evidence type="ECO:0000256" key="4">
    <source>
        <dbReference type="PROSITE-ProRule" id="PRU00169"/>
    </source>
</evidence>
<dbReference type="PROSITE" id="PS50110">
    <property type="entry name" value="RESPONSE_REGULATORY"/>
    <property type="match status" value="1"/>
</dbReference>
<dbReference type="InterPro" id="IPR000792">
    <property type="entry name" value="Tscrpt_reg_LuxR_C"/>
</dbReference>
<feature type="modified residue" description="4-aspartylphosphate" evidence="4">
    <location>
        <position position="61"/>
    </location>
</feature>
<evidence type="ECO:0000259" key="6">
    <source>
        <dbReference type="PROSITE" id="PS50110"/>
    </source>
</evidence>
<dbReference type="InterPro" id="IPR001789">
    <property type="entry name" value="Sig_transdc_resp-reg_receiver"/>
</dbReference>
<name>A0A9D2L5E4_9BACT</name>
<dbReference type="GO" id="GO:0000160">
    <property type="term" value="P:phosphorelay signal transduction system"/>
    <property type="evidence" value="ECO:0007669"/>
    <property type="project" value="InterPro"/>
</dbReference>
<dbReference type="PRINTS" id="PR00038">
    <property type="entry name" value="HTHLUXR"/>
</dbReference>
<dbReference type="Proteomes" id="UP000824259">
    <property type="component" value="Unassembled WGS sequence"/>
</dbReference>
<dbReference type="SMART" id="SM00421">
    <property type="entry name" value="HTH_LUXR"/>
    <property type="match status" value="1"/>
</dbReference>
<reference evidence="7" key="1">
    <citation type="journal article" date="2021" name="PeerJ">
        <title>Extensive microbial diversity within the chicken gut microbiome revealed by metagenomics and culture.</title>
        <authorList>
            <person name="Gilroy R."/>
            <person name="Ravi A."/>
            <person name="Getino M."/>
            <person name="Pursley I."/>
            <person name="Horton D.L."/>
            <person name="Alikhan N.F."/>
            <person name="Baker D."/>
            <person name="Gharbi K."/>
            <person name="Hall N."/>
            <person name="Watson M."/>
            <person name="Adriaenssens E.M."/>
            <person name="Foster-Nyarko E."/>
            <person name="Jarju S."/>
            <person name="Secka A."/>
            <person name="Antonio M."/>
            <person name="Oren A."/>
            <person name="Chaudhuri R.R."/>
            <person name="La Ragione R."/>
            <person name="Hildebrand F."/>
            <person name="Pallen M.J."/>
        </authorList>
    </citation>
    <scope>NUCLEOTIDE SEQUENCE</scope>
    <source>
        <strain evidence="7">CHK169-11906</strain>
    </source>
</reference>
<evidence type="ECO:0000259" key="5">
    <source>
        <dbReference type="PROSITE" id="PS50043"/>
    </source>
</evidence>
<keyword evidence="2" id="KW-0238">DNA-binding</keyword>
<sequence>MDNRRIYKVLLLEPSAIIAAGIRTLLADFPDFRMLDTETTGDPALAIDRIATLGPDLVLIDPSLFPSLRRTPVRHAFPVLQEVTIVALCHSMVDEELLAEFDGSINIYDSPSQIHHKLRHAAEQGGKTLQLDGYDLSDREREILVAVARGKTNKEIADMYCISIHTVISHRKNISRKTGIKTIAGLTVYALLNNMISETDASIGLQ</sequence>